<evidence type="ECO:0000256" key="9">
    <source>
        <dbReference type="ARBA" id="ARBA00022848"/>
    </source>
</evidence>
<keyword evidence="16" id="KW-0812">Transmembrane</keyword>
<dbReference type="eggNOG" id="KOG0157">
    <property type="taxonomic scope" value="Eukaryota"/>
</dbReference>
<feature type="binding site" description="axial binding residue" evidence="14">
    <location>
        <position position="294"/>
    </location>
    <ligand>
        <name>heme</name>
        <dbReference type="ChEBI" id="CHEBI:30413"/>
    </ligand>
    <ligandPart>
        <name>Fe</name>
        <dbReference type="ChEBI" id="CHEBI:18248"/>
    </ligandPart>
</feature>
<dbReference type="GO" id="GO:0016705">
    <property type="term" value="F:oxidoreductase activity, acting on paired donors, with incorporation or reduction of molecular oxygen"/>
    <property type="evidence" value="ECO:0007669"/>
    <property type="project" value="InterPro"/>
</dbReference>
<dbReference type="PRINTS" id="PR00465">
    <property type="entry name" value="EP450IV"/>
</dbReference>
<dbReference type="InParanoid" id="B3MWJ1"/>
<keyword evidence="8" id="KW-0256">Endoplasmic reticulum</keyword>
<dbReference type="InterPro" id="IPR017972">
    <property type="entry name" value="Cyt_P450_CS"/>
</dbReference>
<keyword evidence="18" id="KW-1185">Reference proteome</keyword>
<dbReference type="FunCoup" id="B3MWJ1">
    <property type="interactions" value="19"/>
</dbReference>
<dbReference type="GO" id="GO:0020037">
    <property type="term" value="F:heme binding"/>
    <property type="evidence" value="ECO:0007669"/>
    <property type="project" value="InterPro"/>
</dbReference>
<evidence type="ECO:0000256" key="2">
    <source>
        <dbReference type="ARBA" id="ARBA00003690"/>
    </source>
</evidence>
<dbReference type="GO" id="GO:0004497">
    <property type="term" value="F:monooxygenase activity"/>
    <property type="evidence" value="ECO:0007669"/>
    <property type="project" value="UniProtKB-KW"/>
</dbReference>
<evidence type="ECO:0000256" key="11">
    <source>
        <dbReference type="ARBA" id="ARBA00023004"/>
    </source>
</evidence>
<dbReference type="PANTHER" id="PTHR24291:SF106">
    <property type="entry name" value="CYTOCHROME P450 4G1-RELATED"/>
    <property type="match status" value="1"/>
</dbReference>
<organism evidence="17 18">
    <name type="scientific">Drosophila ananassae</name>
    <name type="common">Fruit fly</name>
    <dbReference type="NCBI Taxonomy" id="7217"/>
    <lineage>
        <taxon>Eukaryota</taxon>
        <taxon>Metazoa</taxon>
        <taxon>Ecdysozoa</taxon>
        <taxon>Arthropoda</taxon>
        <taxon>Hexapoda</taxon>
        <taxon>Insecta</taxon>
        <taxon>Pterygota</taxon>
        <taxon>Neoptera</taxon>
        <taxon>Endopterygota</taxon>
        <taxon>Diptera</taxon>
        <taxon>Brachycera</taxon>
        <taxon>Muscomorpha</taxon>
        <taxon>Ephydroidea</taxon>
        <taxon>Drosophilidae</taxon>
        <taxon>Drosophila</taxon>
        <taxon>Sophophora</taxon>
    </lineage>
</organism>
<dbReference type="SMR" id="B3MWJ1"/>
<comment type="cofactor">
    <cofactor evidence="1 14">
        <name>heme</name>
        <dbReference type="ChEBI" id="CHEBI:30413"/>
    </cofactor>
</comment>
<evidence type="ECO:0000256" key="7">
    <source>
        <dbReference type="ARBA" id="ARBA00022723"/>
    </source>
</evidence>
<feature type="transmembrane region" description="Helical" evidence="16">
    <location>
        <begin position="15"/>
        <end position="32"/>
    </location>
</feature>
<keyword evidence="12 15" id="KW-0503">Monooxygenase</keyword>
<evidence type="ECO:0000313" key="17">
    <source>
        <dbReference type="EMBL" id="EDV34976.2"/>
    </source>
</evidence>
<dbReference type="Gene3D" id="1.10.630.10">
    <property type="entry name" value="Cytochrome P450"/>
    <property type="match status" value="2"/>
</dbReference>
<dbReference type="HOGENOM" id="CLU_001570_5_7_1"/>
<dbReference type="EMBL" id="CH902625">
    <property type="protein sequence ID" value="EDV34976.2"/>
    <property type="molecule type" value="Genomic_DNA"/>
</dbReference>
<evidence type="ECO:0000256" key="12">
    <source>
        <dbReference type="ARBA" id="ARBA00023033"/>
    </source>
</evidence>
<gene>
    <name evidence="17" type="primary">Dana\GF22501</name>
    <name evidence="17" type="synonym">dana_GLEANR_6465</name>
    <name evidence="17" type="ORF">GF22501</name>
</gene>
<dbReference type="PANTHER" id="PTHR24291">
    <property type="entry name" value="CYTOCHROME P450 FAMILY 4"/>
    <property type="match status" value="1"/>
</dbReference>
<keyword evidence="7 14" id="KW-0479">Metal-binding</keyword>
<sequence>MEVLKKDAALGSPSSVFYFLLLPTLVLWYIYWRLSRAHLYRLANRLPGPRGLPIVGHLFDVIGPASSVFRTVIRKSAPFEHIAKMWIGPKLVVFIYDPRDVELLLSSHVYIDKASEYKFFKPWLGDGLLISTGKGDKGDKGEKIKEQVDTIMFEGHDTTAAGSSFFLSLMGIHQEIQDRVLAELDSIFGDSQRPATFQDTLEMKYLERCLMETLRMYPPVPLIARELQEDLKLNSGNYVIPRGATVTVATVLLHRNPKVYANPNVFDPDNFLPERQANRHYYAFVPFSAGPRSCVGRKYAMLKLKILLSTILRNYRVYSDLSESDFKLQADIILKREEGFRIRLQPR</sequence>
<keyword evidence="11 14" id="KW-0408">Iron</keyword>
<dbReference type="GO" id="GO:0005506">
    <property type="term" value="F:iron ion binding"/>
    <property type="evidence" value="ECO:0007669"/>
    <property type="project" value="InterPro"/>
</dbReference>
<comment type="subcellular location">
    <subcellularLocation>
        <location evidence="4">Endoplasmic reticulum membrane</location>
        <topology evidence="4">Peripheral membrane protein</topology>
    </subcellularLocation>
    <subcellularLocation>
        <location evidence="3">Microsome membrane</location>
        <topology evidence="3">Peripheral membrane protein</topology>
    </subcellularLocation>
</comment>
<reference evidence="17 18" key="1">
    <citation type="journal article" date="2007" name="Nature">
        <title>Evolution of genes and genomes on the Drosophila phylogeny.</title>
        <authorList>
            <consortium name="Drosophila 12 Genomes Consortium"/>
            <person name="Clark A.G."/>
            <person name="Eisen M.B."/>
            <person name="Smith D.R."/>
            <person name="Bergman C.M."/>
            <person name="Oliver B."/>
            <person name="Markow T.A."/>
            <person name="Kaufman T.C."/>
            <person name="Kellis M."/>
            <person name="Gelbart W."/>
            <person name="Iyer V.N."/>
            <person name="Pollard D.A."/>
            <person name="Sackton T.B."/>
            <person name="Larracuente A.M."/>
            <person name="Singh N.D."/>
            <person name="Abad J.P."/>
            <person name="Abt D.N."/>
            <person name="Adryan B."/>
            <person name="Aguade M."/>
            <person name="Akashi H."/>
            <person name="Anderson W.W."/>
            <person name="Aquadro C.F."/>
            <person name="Ardell D.H."/>
            <person name="Arguello R."/>
            <person name="Artieri C.G."/>
            <person name="Barbash D.A."/>
            <person name="Barker D."/>
            <person name="Barsanti P."/>
            <person name="Batterham P."/>
            <person name="Batzoglou S."/>
            <person name="Begun D."/>
            <person name="Bhutkar A."/>
            <person name="Blanco E."/>
            <person name="Bosak S.A."/>
            <person name="Bradley R.K."/>
            <person name="Brand A.D."/>
            <person name="Brent M.R."/>
            <person name="Brooks A.N."/>
            <person name="Brown R.H."/>
            <person name="Butlin R.K."/>
            <person name="Caggese C."/>
            <person name="Calvi B.R."/>
            <person name="Bernardo de Carvalho A."/>
            <person name="Caspi A."/>
            <person name="Castrezana S."/>
            <person name="Celniker S.E."/>
            <person name="Chang J.L."/>
            <person name="Chapple C."/>
            <person name="Chatterji S."/>
            <person name="Chinwalla A."/>
            <person name="Civetta A."/>
            <person name="Clifton S.W."/>
            <person name="Comeron J.M."/>
            <person name="Costello J.C."/>
            <person name="Coyne J.A."/>
            <person name="Daub J."/>
            <person name="David R.G."/>
            <person name="Delcher A.L."/>
            <person name="Delehaunty K."/>
            <person name="Do C.B."/>
            <person name="Ebling H."/>
            <person name="Edwards K."/>
            <person name="Eickbush T."/>
            <person name="Evans J.D."/>
            <person name="Filipski A."/>
            <person name="Findeiss S."/>
            <person name="Freyhult E."/>
            <person name="Fulton L."/>
            <person name="Fulton R."/>
            <person name="Garcia A.C."/>
            <person name="Gardiner A."/>
            <person name="Garfield D.A."/>
            <person name="Garvin B.E."/>
            <person name="Gibson G."/>
            <person name="Gilbert D."/>
            <person name="Gnerre S."/>
            <person name="Godfrey J."/>
            <person name="Good R."/>
            <person name="Gotea V."/>
            <person name="Gravely B."/>
            <person name="Greenberg A.J."/>
            <person name="Griffiths-Jones S."/>
            <person name="Gross S."/>
            <person name="Guigo R."/>
            <person name="Gustafson E.A."/>
            <person name="Haerty W."/>
            <person name="Hahn M.W."/>
            <person name="Halligan D.L."/>
            <person name="Halpern A.L."/>
            <person name="Halter G.M."/>
            <person name="Han M.V."/>
            <person name="Heger A."/>
            <person name="Hillier L."/>
            <person name="Hinrichs A.S."/>
            <person name="Holmes I."/>
            <person name="Hoskins R.A."/>
            <person name="Hubisz M.J."/>
            <person name="Hultmark D."/>
            <person name="Huntley M.A."/>
            <person name="Jaffe D.B."/>
            <person name="Jagadeeshan S."/>
            <person name="Jeck W.R."/>
            <person name="Johnson J."/>
            <person name="Jones C.D."/>
            <person name="Jordan W.C."/>
            <person name="Karpen G.H."/>
            <person name="Kataoka E."/>
            <person name="Keightley P.D."/>
            <person name="Kheradpour P."/>
            <person name="Kirkness E.F."/>
            <person name="Koerich L.B."/>
            <person name="Kristiansen K."/>
            <person name="Kudrna D."/>
            <person name="Kulathinal R.J."/>
            <person name="Kumar S."/>
            <person name="Kwok R."/>
            <person name="Lander E."/>
            <person name="Langley C.H."/>
            <person name="Lapoint R."/>
            <person name="Lazzaro B.P."/>
            <person name="Lee S.J."/>
            <person name="Levesque L."/>
            <person name="Li R."/>
            <person name="Lin C.F."/>
            <person name="Lin M.F."/>
            <person name="Lindblad-Toh K."/>
            <person name="Llopart A."/>
            <person name="Long M."/>
            <person name="Low L."/>
            <person name="Lozovsky E."/>
            <person name="Lu J."/>
            <person name="Luo M."/>
            <person name="Machado C.A."/>
            <person name="Makalowski W."/>
            <person name="Marzo M."/>
            <person name="Matsuda M."/>
            <person name="Matzkin L."/>
            <person name="McAllister B."/>
            <person name="McBride C.S."/>
            <person name="McKernan B."/>
            <person name="McKernan K."/>
            <person name="Mendez-Lago M."/>
            <person name="Minx P."/>
            <person name="Mollenhauer M.U."/>
            <person name="Montooth K."/>
            <person name="Mount S.M."/>
            <person name="Mu X."/>
            <person name="Myers E."/>
            <person name="Negre B."/>
            <person name="Newfeld S."/>
            <person name="Nielsen R."/>
            <person name="Noor M.A."/>
            <person name="O'Grady P."/>
            <person name="Pachter L."/>
            <person name="Papaceit M."/>
            <person name="Parisi M.J."/>
            <person name="Parisi M."/>
            <person name="Parts L."/>
            <person name="Pedersen J.S."/>
            <person name="Pesole G."/>
            <person name="Phillippy A.M."/>
            <person name="Ponting C.P."/>
            <person name="Pop M."/>
            <person name="Porcelli D."/>
            <person name="Powell J.R."/>
            <person name="Prohaska S."/>
            <person name="Pruitt K."/>
            <person name="Puig M."/>
            <person name="Quesneville H."/>
            <person name="Ram K.R."/>
            <person name="Rand D."/>
            <person name="Rasmussen M.D."/>
            <person name="Reed L.K."/>
            <person name="Reenan R."/>
            <person name="Reily A."/>
            <person name="Remington K.A."/>
            <person name="Rieger T.T."/>
            <person name="Ritchie M.G."/>
            <person name="Robin C."/>
            <person name="Rogers Y.H."/>
            <person name="Rohde C."/>
            <person name="Rozas J."/>
            <person name="Rubenfield M.J."/>
            <person name="Ruiz A."/>
            <person name="Russo S."/>
            <person name="Salzberg S.L."/>
            <person name="Sanchez-Gracia A."/>
            <person name="Saranga D.J."/>
            <person name="Sato H."/>
            <person name="Schaeffer S.W."/>
            <person name="Schatz M.C."/>
            <person name="Schlenke T."/>
            <person name="Schwartz R."/>
            <person name="Segarra C."/>
            <person name="Singh R.S."/>
            <person name="Sirot L."/>
            <person name="Sirota M."/>
            <person name="Sisneros N.B."/>
            <person name="Smith C.D."/>
            <person name="Smith T.F."/>
            <person name="Spieth J."/>
            <person name="Stage D.E."/>
            <person name="Stark A."/>
            <person name="Stephan W."/>
            <person name="Strausberg R.L."/>
            <person name="Strempel S."/>
            <person name="Sturgill D."/>
            <person name="Sutton G."/>
            <person name="Sutton G.G."/>
            <person name="Tao W."/>
            <person name="Teichmann S."/>
            <person name="Tobari Y.N."/>
            <person name="Tomimura Y."/>
            <person name="Tsolas J.M."/>
            <person name="Valente V.L."/>
            <person name="Venter E."/>
            <person name="Venter J.C."/>
            <person name="Vicario S."/>
            <person name="Vieira F.G."/>
            <person name="Vilella A.J."/>
            <person name="Villasante A."/>
            <person name="Walenz B."/>
            <person name="Wang J."/>
            <person name="Wasserman M."/>
            <person name="Watts T."/>
            <person name="Wilson D."/>
            <person name="Wilson R.K."/>
            <person name="Wing R.A."/>
            <person name="Wolfner M.F."/>
            <person name="Wong A."/>
            <person name="Wong G.K."/>
            <person name="Wu C.I."/>
            <person name="Wu G."/>
            <person name="Yamamoto D."/>
            <person name="Yang H.P."/>
            <person name="Yang S.P."/>
            <person name="Yorke J.A."/>
            <person name="Yoshida K."/>
            <person name="Zdobnov E."/>
            <person name="Zhang P."/>
            <person name="Zhang Y."/>
            <person name="Zimin A.V."/>
            <person name="Baldwin J."/>
            <person name="Abdouelleil A."/>
            <person name="Abdulkadir J."/>
            <person name="Abebe A."/>
            <person name="Abera B."/>
            <person name="Abreu J."/>
            <person name="Acer S.C."/>
            <person name="Aftuck L."/>
            <person name="Alexander A."/>
            <person name="An P."/>
            <person name="Anderson E."/>
            <person name="Anderson S."/>
            <person name="Arachi H."/>
            <person name="Azer M."/>
            <person name="Bachantsang P."/>
            <person name="Barry A."/>
            <person name="Bayul T."/>
            <person name="Berlin A."/>
            <person name="Bessette D."/>
            <person name="Bloom T."/>
            <person name="Blye J."/>
            <person name="Boguslavskiy L."/>
            <person name="Bonnet C."/>
            <person name="Boukhgalter B."/>
            <person name="Bourzgui I."/>
            <person name="Brown A."/>
            <person name="Cahill P."/>
            <person name="Channer S."/>
            <person name="Cheshatsang Y."/>
            <person name="Chuda L."/>
            <person name="Citroen M."/>
            <person name="Collymore A."/>
            <person name="Cooke P."/>
            <person name="Costello M."/>
            <person name="D'Aco K."/>
            <person name="Daza R."/>
            <person name="De Haan G."/>
            <person name="DeGray S."/>
            <person name="DeMaso C."/>
            <person name="Dhargay N."/>
            <person name="Dooley K."/>
            <person name="Dooley E."/>
            <person name="Doricent M."/>
            <person name="Dorje P."/>
            <person name="Dorjee K."/>
            <person name="Dupes A."/>
            <person name="Elong R."/>
            <person name="Falk J."/>
            <person name="Farina A."/>
            <person name="Faro S."/>
            <person name="Ferguson D."/>
            <person name="Fisher S."/>
            <person name="Foley C.D."/>
            <person name="Franke A."/>
            <person name="Friedrich D."/>
            <person name="Gadbois L."/>
            <person name="Gearin G."/>
            <person name="Gearin C.R."/>
            <person name="Giannoukos G."/>
            <person name="Goode T."/>
            <person name="Graham J."/>
            <person name="Grandbois E."/>
            <person name="Grewal S."/>
            <person name="Gyaltsen K."/>
            <person name="Hafez N."/>
            <person name="Hagos B."/>
            <person name="Hall J."/>
            <person name="Henson C."/>
            <person name="Hollinger A."/>
            <person name="Honan T."/>
            <person name="Huard M.D."/>
            <person name="Hughes L."/>
            <person name="Hurhula B."/>
            <person name="Husby M.E."/>
            <person name="Kamat A."/>
            <person name="Kanga B."/>
            <person name="Kashin S."/>
            <person name="Khazanovich D."/>
            <person name="Kisner P."/>
            <person name="Lance K."/>
            <person name="Lara M."/>
            <person name="Lee W."/>
            <person name="Lennon N."/>
            <person name="Letendre F."/>
            <person name="LeVine R."/>
            <person name="Lipovsky A."/>
            <person name="Liu X."/>
            <person name="Liu J."/>
            <person name="Liu S."/>
            <person name="Lokyitsang T."/>
            <person name="Lokyitsang Y."/>
            <person name="Lubonja R."/>
            <person name="Lui A."/>
            <person name="MacDonald P."/>
            <person name="Magnisalis V."/>
            <person name="Maru K."/>
            <person name="Matthews C."/>
            <person name="McCusker W."/>
            <person name="McDonough S."/>
            <person name="Mehta T."/>
            <person name="Meldrim J."/>
            <person name="Meneus L."/>
            <person name="Mihai O."/>
            <person name="Mihalev A."/>
            <person name="Mihova T."/>
            <person name="Mittelman R."/>
            <person name="Mlenga V."/>
            <person name="Montmayeur A."/>
            <person name="Mulrain L."/>
            <person name="Navidi A."/>
            <person name="Naylor J."/>
            <person name="Negash T."/>
            <person name="Nguyen T."/>
            <person name="Nguyen N."/>
            <person name="Nicol R."/>
            <person name="Norbu C."/>
            <person name="Norbu N."/>
            <person name="Novod N."/>
            <person name="O'Neill B."/>
            <person name="Osman S."/>
            <person name="Markiewicz E."/>
            <person name="Oyono O.L."/>
            <person name="Patti C."/>
            <person name="Phunkhang P."/>
            <person name="Pierre F."/>
            <person name="Priest M."/>
            <person name="Raghuraman S."/>
            <person name="Rege F."/>
            <person name="Reyes R."/>
            <person name="Rise C."/>
            <person name="Rogov P."/>
            <person name="Ross K."/>
            <person name="Ryan E."/>
            <person name="Settipalli S."/>
            <person name="Shea T."/>
            <person name="Sherpa N."/>
            <person name="Shi L."/>
            <person name="Shih D."/>
            <person name="Sparrow T."/>
            <person name="Spaulding J."/>
            <person name="Stalker J."/>
            <person name="Stange-Thomann N."/>
            <person name="Stavropoulos S."/>
            <person name="Stone C."/>
            <person name="Strader C."/>
            <person name="Tesfaye S."/>
            <person name="Thomson T."/>
            <person name="Thoulutsang Y."/>
            <person name="Thoulutsang D."/>
            <person name="Topham K."/>
            <person name="Topping I."/>
            <person name="Tsamla T."/>
            <person name="Vassiliev H."/>
            <person name="Vo A."/>
            <person name="Wangchuk T."/>
            <person name="Wangdi T."/>
            <person name="Weiand M."/>
            <person name="Wilkinson J."/>
            <person name="Wilson A."/>
            <person name="Yadav S."/>
            <person name="Young G."/>
            <person name="Yu Q."/>
            <person name="Zembek L."/>
            <person name="Zhong D."/>
            <person name="Zimmer A."/>
            <person name="Zwirko Z."/>
            <person name="Jaffe D.B."/>
            <person name="Alvarez P."/>
            <person name="Brockman W."/>
            <person name="Butler J."/>
            <person name="Chin C."/>
            <person name="Gnerre S."/>
            <person name="Grabherr M."/>
            <person name="Kleber M."/>
            <person name="Mauceli E."/>
            <person name="MacCallum I."/>
        </authorList>
    </citation>
    <scope>NUCLEOTIDE SEQUENCE [LARGE SCALE GENOMIC DNA]</scope>
    <source>
        <strain evidence="18">Tucson 14024-0371.13</strain>
    </source>
</reference>
<keyword evidence="13 16" id="KW-0472">Membrane</keyword>
<evidence type="ECO:0000256" key="8">
    <source>
        <dbReference type="ARBA" id="ARBA00022824"/>
    </source>
</evidence>
<evidence type="ECO:0000256" key="4">
    <source>
        <dbReference type="ARBA" id="ARBA00004406"/>
    </source>
</evidence>
<dbReference type="InterPro" id="IPR036396">
    <property type="entry name" value="Cyt_P450_sf"/>
</dbReference>
<keyword evidence="10 15" id="KW-0560">Oxidoreductase</keyword>
<dbReference type="InterPro" id="IPR002403">
    <property type="entry name" value="Cyt_P450_E_grp-IV"/>
</dbReference>
<dbReference type="InterPro" id="IPR001128">
    <property type="entry name" value="Cyt_P450"/>
</dbReference>
<dbReference type="InterPro" id="IPR050196">
    <property type="entry name" value="Cytochrome_P450_Monoox"/>
</dbReference>
<proteinExistence type="inferred from homology"/>
<evidence type="ECO:0000256" key="3">
    <source>
        <dbReference type="ARBA" id="ARBA00004174"/>
    </source>
</evidence>
<evidence type="ECO:0000313" key="18">
    <source>
        <dbReference type="Proteomes" id="UP000007801"/>
    </source>
</evidence>
<protein>
    <submittedName>
        <fullName evidence="17">Uncharacterized protein</fullName>
    </submittedName>
</protein>
<evidence type="ECO:0000256" key="10">
    <source>
        <dbReference type="ARBA" id="ARBA00023002"/>
    </source>
</evidence>
<dbReference type="PROSITE" id="PS00086">
    <property type="entry name" value="CYTOCHROME_P450"/>
    <property type="match status" value="1"/>
</dbReference>
<evidence type="ECO:0000256" key="6">
    <source>
        <dbReference type="ARBA" id="ARBA00022617"/>
    </source>
</evidence>
<evidence type="ECO:0000256" key="1">
    <source>
        <dbReference type="ARBA" id="ARBA00001971"/>
    </source>
</evidence>
<evidence type="ECO:0000256" key="16">
    <source>
        <dbReference type="SAM" id="Phobius"/>
    </source>
</evidence>
<dbReference type="OrthoDB" id="1470350at2759"/>
<evidence type="ECO:0000256" key="14">
    <source>
        <dbReference type="PIRSR" id="PIRSR602403-1"/>
    </source>
</evidence>
<dbReference type="Proteomes" id="UP000007801">
    <property type="component" value="Unassembled WGS sequence"/>
</dbReference>
<dbReference type="GO" id="GO:0005789">
    <property type="term" value="C:endoplasmic reticulum membrane"/>
    <property type="evidence" value="ECO:0007669"/>
    <property type="project" value="UniProtKB-SubCell"/>
</dbReference>
<keyword evidence="16" id="KW-1133">Transmembrane helix</keyword>
<dbReference type="PRINTS" id="PR00385">
    <property type="entry name" value="P450"/>
</dbReference>
<evidence type="ECO:0000256" key="5">
    <source>
        <dbReference type="ARBA" id="ARBA00010617"/>
    </source>
</evidence>
<evidence type="ECO:0000256" key="15">
    <source>
        <dbReference type="RuleBase" id="RU000461"/>
    </source>
</evidence>
<name>B3MWJ1_DROAN</name>
<keyword evidence="9" id="KW-0492">Microsome</keyword>
<comment type="similarity">
    <text evidence="5 15">Belongs to the cytochrome P450 family.</text>
</comment>
<dbReference type="AlphaFoldDB" id="B3MWJ1"/>
<keyword evidence="6 14" id="KW-0349">Heme</keyword>
<accession>B3MWJ1</accession>
<dbReference type="Pfam" id="PF00067">
    <property type="entry name" value="p450"/>
    <property type="match status" value="1"/>
</dbReference>
<dbReference type="SUPFAM" id="SSF48264">
    <property type="entry name" value="Cytochrome P450"/>
    <property type="match status" value="2"/>
</dbReference>
<evidence type="ECO:0000256" key="13">
    <source>
        <dbReference type="ARBA" id="ARBA00023136"/>
    </source>
</evidence>
<comment type="function">
    <text evidence="2">May be involved in the metabolism of insect hormones and in the breakdown of synthetic insecticides.</text>
</comment>